<organism evidence="1 2">
    <name type="scientific">Portunus trituberculatus</name>
    <name type="common">Swimming crab</name>
    <name type="synonym">Neptunus trituberculatus</name>
    <dbReference type="NCBI Taxonomy" id="210409"/>
    <lineage>
        <taxon>Eukaryota</taxon>
        <taxon>Metazoa</taxon>
        <taxon>Ecdysozoa</taxon>
        <taxon>Arthropoda</taxon>
        <taxon>Crustacea</taxon>
        <taxon>Multicrustacea</taxon>
        <taxon>Malacostraca</taxon>
        <taxon>Eumalacostraca</taxon>
        <taxon>Eucarida</taxon>
        <taxon>Decapoda</taxon>
        <taxon>Pleocyemata</taxon>
        <taxon>Brachyura</taxon>
        <taxon>Eubrachyura</taxon>
        <taxon>Portunoidea</taxon>
        <taxon>Portunidae</taxon>
        <taxon>Portuninae</taxon>
        <taxon>Portunus</taxon>
    </lineage>
</organism>
<name>A0A5B7KN50_PORTR</name>
<proteinExistence type="predicted"/>
<reference evidence="1 2" key="1">
    <citation type="submission" date="2019-05" db="EMBL/GenBank/DDBJ databases">
        <title>Another draft genome of Portunus trituberculatus and its Hox gene families provides insights of decapod evolution.</title>
        <authorList>
            <person name="Jeong J.-H."/>
            <person name="Song I."/>
            <person name="Kim S."/>
            <person name="Choi T."/>
            <person name="Kim D."/>
            <person name="Ryu S."/>
            <person name="Kim W."/>
        </authorList>
    </citation>
    <scope>NUCLEOTIDE SEQUENCE [LARGE SCALE GENOMIC DNA]</scope>
    <source>
        <tissue evidence="1">Muscle</tissue>
    </source>
</reference>
<comment type="caution">
    <text evidence="1">The sequence shown here is derived from an EMBL/GenBank/DDBJ whole genome shotgun (WGS) entry which is preliminary data.</text>
</comment>
<accession>A0A5B7KN50</accession>
<evidence type="ECO:0000313" key="2">
    <source>
        <dbReference type="Proteomes" id="UP000324222"/>
    </source>
</evidence>
<keyword evidence="2" id="KW-1185">Reference proteome</keyword>
<dbReference type="Proteomes" id="UP000324222">
    <property type="component" value="Unassembled WGS sequence"/>
</dbReference>
<dbReference type="EMBL" id="VSRR010149783">
    <property type="protein sequence ID" value="MPD06175.1"/>
    <property type="molecule type" value="Genomic_DNA"/>
</dbReference>
<dbReference type="AlphaFoldDB" id="A0A5B7KN50"/>
<sequence length="85" mass="9725">MPESESQLSKKTTVVIREPDVLLVSVLGKYHQTNTNDVMRMYMTQTINISPETNCGETGDKVCFVRSTRTLKRHHRNYRAAGQLL</sequence>
<gene>
    <name evidence="1" type="ORF">E2C01_101968</name>
</gene>
<evidence type="ECO:0000313" key="1">
    <source>
        <dbReference type="EMBL" id="MPD06175.1"/>
    </source>
</evidence>
<protein>
    <submittedName>
        <fullName evidence="1">Uncharacterized protein</fullName>
    </submittedName>
</protein>